<evidence type="ECO:0000313" key="1">
    <source>
        <dbReference type="EMBL" id="QOI90201.1"/>
    </source>
</evidence>
<evidence type="ECO:0000313" key="2">
    <source>
        <dbReference type="Proteomes" id="UP001162120"/>
    </source>
</evidence>
<keyword evidence="2" id="KW-1185">Reference proteome</keyword>
<sequence length="651" mass="73761">MNLVRNNNLYDVNCIFEARQNLLMKDSVYQSSANVNLEGSFMVNKLQLTFFNPGADTYVKCDSSGNLIMDTVMNIPSWLRGEIANIDVTIFNNDVGALLYSDLSDVALTNSFLDLKNKPLLSKNVDVSVFCEISSNLADVTSTEKLFELGLDNVARCNLTPTVFLDEIRISELHLSKIINRSGLVSDTFNILRLQNIPSSTNDTHGIGILKAIPDSSTQFVAASYLNDKYNQLNATYQIKNYNYEQNVIAVNNYIAENSHLYTNFNCNLSDMETSVVVKHLELEKMLTQVVLENETVTLSDNLDVVFEKTTTQSYDLRFNPLIQHIDDTYGGRIGVGGRIIYDYDYMFMFTSGIDYLDNTVVPLTEYQTKLHIFEADNITSGFDRLNASNNIGLIKISPDFNSNNEFDTFDVALLEQENVKYYNQMEIVIRVELFQQYLDTLLATGVDGGCNMLKHSNNLSEIQSFDEDRLFLCYSNLELQKVAYSGNFDDLFYKPKVLSYFNNDIPYLDAYKNLSEYDTDEQKEICRRKLDVGTLGTQNTKNVEMSGEQLSMTSITVNSNFVFLGGDQGDFLKATTSEGNGILEKLPEFSKLANTVKGIVKMYNDVLVYDEEATYTIHLLKTQFDELEGYINEIKNALDIIDSEIQMQTN</sequence>
<protein>
    <submittedName>
        <fullName evidence="1">Uncharacterized protein</fullName>
    </submittedName>
</protein>
<name>A0A7M3UNF0_9VIRU</name>
<dbReference type="Proteomes" id="UP001162120">
    <property type="component" value="Segment"/>
</dbReference>
<gene>
    <name evidence="1" type="ORF">HWQ62_00064</name>
</gene>
<dbReference type="EMBL" id="MT663534">
    <property type="protein sequence ID" value="QOI90201.1"/>
    <property type="molecule type" value="Genomic_DNA"/>
</dbReference>
<organism evidence="1 2">
    <name type="scientific">Pyramimonas orientalis virus 01B</name>
    <dbReference type="NCBI Taxonomy" id="3134525"/>
    <lineage>
        <taxon>Viruses</taxon>
        <taxon>Varidnaviria</taxon>
        <taxon>Bamfordvirae</taxon>
        <taxon>Nucleocytoviricota</taxon>
        <taxon>Megaviricetes</taxon>
        <taxon>Imitervirales</taxon>
        <taxon>Allomimiviridae</taxon>
        <taxon>Heliosvirus</taxon>
        <taxon>Heliosvirus raunefjordenense</taxon>
    </lineage>
</organism>
<proteinExistence type="predicted"/>
<reference evidence="1" key="1">
    <citation type="submission" date="2020-06" db="EMBL/GenBank/DDBJ databases">
        <title>Lateral gene transfer of anion-conducting channel rhodopsins between green algae and giant viruses.</title>
        <authorList>
            <person name="Rozenberg A."/>
            <person name="Oppermann J."/>
            <person name="Wietek J."/>
            <person name="Fernandez Lahore R.G."/>
            <person name="Sandaa R.-A."/>
            <person name="Bratbak G."/>
            <person name="Hegemann P."/>
            <person name="Beja O."/>
        </authorList>
    </citation>
    <scope>NUCLEOTIDE SEQUENCE</scope>
    <source>
        <strain evidence="1">01B</strain>
    </source>
</reference>
<accession>A0A7M3UNF0</accession>